<gene>
    <name evidence="1" type="ORF">MPRF_39000</name>
</gene>
<accession>A0A7I7U7P7</accession>
<evidence type="ECO:0000313" key="2">
    <source>
        <dbReference type="Proteomes" id="UP000466554"/>
    </source>
</evidence>
<organism evidence="1 2">
    <name type="scientific">Mycolicibacterium parafortuitum</name>
    <name type="common">Mycobacterium parafortuitum</name>
    <dbReference type="NCBI Taxonomy" id="39692"/>
    <lineage>
        <taxon>Bacteria</taxon>
        <taxon>Bacillati</taxon>
        <taxon>Actinomycetota</taxon>
        <taxon>Actinomycetes</taxon>
        <taxon>Mycobacteriales</taxon>
        <taxon>Mycobacteriaceae</taxon>
        <taxon>Mycolicibacterium</taxon>
    </lineage>
</organism>
<protein>
    <submittedName>
        <fullName evidence="1">Uncharacterized protein</fullName>
    </submittedName>
</protein>
<sequence length="100" mass="11053">MTAQHIASARAAATMHPPADAFRVFDWEHHDGLSTREFVGRTREAAGFLVTVEGVQRSNDTCRRWLTIEAPNRGELLDPEIARQLTAAINAAADEIDALR</sequence>
<evidence type="ECO:0000313" key="1">
    <source>
        <dbReference type="EMBL" id="BBY77001.1"/>
    </source>
</evidence>
<dbReference type="AlphaFoldDB" id="A0A7I7U7P7"/>
<dbReference type="EMBL" id="AP022598">
    <property type="protein sequence ID" value="BBY77001.1"/>
    <property type="molecule type" value="Genomic_DNA"/>
</dbReference>
<dbReference type="RefSeq" id="WP_163767161.1">
    <property type="nucleotide sequence ID" value="NZ_AP022598.1"/>
</dbReference>
<proteinExistence type="predicted"/>
<reference evidence="1 2" key="1">
    <citation type="journal article" date="2019" name="Emerg. Microbes Infect.">
        <title>Comprehensive subspecies identification of 175 nontuberculous mycobacteria species based on 7547 genomic profiles.</title>
        <authorList>
            <person name="Matsumoto Y."/>
            <person name="Kinjo T."/>
            <person name="Motooka D."/>
            <person name="Nabeya D."/>
            <person name="Jung N."/>
            <person name="Uechi K."/>
            <person name="Horii T."/>
            <person name="Iida T."/>
            <person name="Fujita J."/>
            <person name="Nakamura S."/>
        </authorList>
    </citation>
    <scope>NUCLEOTIDE SEQUENCE [LARGE SCALE GENOMIC DNA]</scope>
    <source>
        <strain evidence="1 2">JCM 6367</strain>
    </source>
</reference>
<dbReference type="Proteomes" id="UP000466554">
    <property type="component" value="Chromosome"/>
</dbReference>
<name>A0A7I7U7P7_MYCPF</name>